<name>O26492_METTH</name>
<reference evidence="2 3" key="1">
    <citation type="journal article" date="1997" name="J. Bacteriol.">
        <title>Complete genome sequence of Methanobacterium thermoautotrophicum deltaH: functional analysis and comparative genomics.</title>
        <authorList>
            <person name="Smith D.R."/>
            <person name="Doucette-Stamm L.A."/>
            <person name="Deloughery C."/>
            <person name="Lee H.-M."/>
            <person name="Dubois J."/>
            <person name="Aldredge T."/>
            <person name="Bashirzadeh R."/>
            <person name="Blakely D."/>
            <person name="Cook R."/>
            <person name="Gilbert K."/>
            <person name="Harrison D."/>
            <person name="Hoang L."/>
            <person name="Keagle P."/>
            <person name="Lumm W."/>
            <person name="Pothier B."/>
            <person name="Qiu D."/>
            <person name="Spadafora R."/>
            <person name="Vicare R."/>
            <person name="Wang Y."/>
            <person name="Wierzbowski J."/>
            <person name="Gibson R."/>
            <person name="Jiwani N."/>
            <person name="Caruso A."/>
            <person name="Bush D."/>
            <person name="Safer H."/>
            <person name="Patwell D."/>
            <person name="Prabhakar S."/>
            <person name="McDougall S."/>
            <person name="Shimer G."/>
            <person name="Goyal A."/>
            <person name="Pietrovski S."/>
            <person name="Church G.M."/>
            <person name="Daniels C.J."/>
            <person name="Mao J.-i."/>
            <person name="Rice P."/>
            <person name="Nolling J."/>
            <person name="Reeve J.N."/>
        </authorList>
    </citation>
    <scope>NUCLEOTIDE SEQUENCE [LARGE SCALE GENOMIC DNA]</scope>
    <source>
        <strain evidence="3">ATCC 29096 / DSM 1053 / JCM 10044 / NBRC 100330 / Delta H</strain>
    </source>
</reference>
<organism evidence="2 3">
    <name type="scientific">Methanothermobacter thermautotrophicus (strain ATCC 29096 / DSM 1053 / JCM 10044 / NBRC 100330 / Delta H)</name>
    <name type="common">Methanobacterium thermoautotrophicum</name>
    <dbReference type="NCBI Taxonomy" id="187420"/>
    <lineage>
        <taxon>Archaea</taxon>
        <taxon>Methanobacteriati</taxon>
        <taxon>Methanobacteriota</taxon>
        <taxon>Methanomada group</taxon>
        <taxon>Methanobacteria</taxon>
        <taxon>Methanobacteriales</taxon>
        <taxon>Methanobacteriaceae</taxon>
        <taxon>Methanothermobacter</taxon>
    </lineage>
</organism>
<evidence type="ECO:0000256" key="1">
    <source>
        <dbReference type="SAM" id="Phobius"/>
    </source>
</evidence>
<dbReference type="EMBL" id="AE000666">
    <property type="protein sequence ID" value="AAB84898.1"/>
    <property type="molecule type" value="Genomic_DNA"/>
</dbReference>
<keyword evidence="1" id="KW-0472">Membrane</keyword>
<evidence type="ECO:0000313" key="2">
    <source>
        <dbReference type="EMBL" id="AAB84898.1"/>
    </source>
</evidence>
<keyword evidence="1" id="KW-0812">Transmembrane</keyword>
<dbReference type="InterPro" id="IPR011318">
    <property type="entry name" value="Prd_NiFe_hyd_3_EhaI"/>
</dbReference>
<evidence type="ECO:0000313" key="3">
    <source>
        <dbReference type="Proteomes" id="UP000005223"/>
    </source>
</evidence>
<accession>O26492</accession>
<dbReference type="KEGG" id="mth:MTH_392"/>
<dbReference type="PIR" id="H69150">
    <property type="entry name" value="H69150"/>
</dbReference>
<gene>
    <name evidence="2" type="ordered locus">MTH_392</name>
</gene>
<protein>
    <submittedName>
        <fullName evidence="2">Uncharacterized protein</fullName>
    </submittedName>
</protein>
<dbReference type="PaxDb" id="187420-MTH_392"/>
<dbReference type="InParanoid" id="O26492"/>
<keyword evidence="3" id="KW-1185">Reference proteome</keyword>
<dbReference type="AlphaFoldDB" id="O26492"/>
<dbReference type="Proteomes" id="UP000005223">
    <property type="component" value="Chromosome"/>
</dbReference>
<sequence>MRSMNRLRTGSLTALILSAAGIIYALIFNPPSWVVYGVAIFLIPVFILSIGILSMARPEEDEAEDRVDEPFIGY</sequence>
<feature type="transmembrane region" description="Helical" evidence="1">
    <location>
        <begin position="7"/>
        <end position="27"/>
    </location>
</feature>
<dbReference type="EnsemblBacteria" id="AAB84898">
    <property type="protein sequence ID" value="AAB84898"/>
    <property type="gene ID" value="MTH_392"/>
</dbReference>
<dbReference type="HOGENOM" id="CLU_2730476_0_0_2"/>
<dbReference type="PIRSF" id="PIRSF036537">
    <property type="entry name" value="EhaI"/>
    <property type="match status" value="1"/>
</dbReference>
<proteinExistence type="predicted"/>
<dbReference type="STRING" id="187420.MTH_392"/>
<keyword evidence="1" id="KW-1133">Transmembrane helix</keyword>
<feature type="transmembrane region" description="Helical" evidence="1">
    <location>
        <begin position="33"/>
        <end position="56"/>
    </location>
</feature>